<feature type="chain" id="PRO_5022730137" description="DUF4270 domain-containing protein" evidence="1">
    <location>
        <begin position="23"/>
        <end position="516"/>
    </location>
</feature>
<keyword evidence="1" id="KW-0732">Signal</keyword>
<evidence type="ECO:0008006" key="4">
    <source>
        <dbReference type="Google" id="ProtNLM"/>
    </source>
</evidence>
<proteinExistence type="predicted"/>
<dbReference type="AlphaFoldDB" id="A0A5C6RGQ7"/>
<reference evidence="2 3" key="1">
    <citation type="submission" date="2019-08" db="EMBL/GenBank/DDBJ databases">
        <title>Genome of Phaeodactylibacter luteus.</title>
        <authorList>
            <person name="Bowman J.P."/>
        </authorList>
    </citation>
    <scope>NUCLEOTIDE SEQUENCE [LARGE SCALE GENOMIC DNA]</scope>
    <source>
        <strain evidence="2 3">KCTC 42180</strain>
    </source>
</reference>
<evidence type="ECO:0000313" key="3">
    <source>
        <dbReference type="Proteomes" id="UP000321580"/>
    </source>
</evidence>
<gene>
    <name evidence="2" type="ORF">FRY97_18060</name>
</gene>
<dbReference type="PROSITE" id="PS51257">
    <property type="entry name" value="PROKAR_LIPOPROTEIN"/>
    <property type="match status" value="1"/>
</dbReference>
<evidence type="ECO:0000256" key="1">
    <source>
        <dbReference type="SAM" id="SignalP"/>
    </source>
</evidence>
<feature type="signal peptide" evidence="1">
    <location>
        <begin position="1"/>
        <end position="22"/>
    </location>
</feature>
<sequence length="516" mass="56291">MMKYGLLILPLVLLLASCQSFDDFEDTSGAVYDADYALPIANSRLTIRDALKNASDLSTLRIDEEGVIHFEYFGDVITQNSDTLFERINESLSGQLVPLLANRFGLPLATAQGTSFDRLIFKSGQLSWGFQNPHPEPVTVTLRLPDVYKDGQPLELTGQAPGYNGGSNLPFYNTLLNPKDLSGYEVLPAAGTDSIYVEYELIREGVGPDSVAFGGLTISNLAFSYMEGYFGQEEQKGGRDTIIIDFFDNWVNGDIYFADPTVTFRIENSFGIPTRSRVNLFNVFTVRGDILPLEGELIDNGIDFQYPGLDEAGQTVVADYVFNKDNSNIDVILGAGPLAIDYDVDALTHPDGNTDIRGFLTDSSYYKVDIEVDLPLYGSAVSFLARDTFELGLGDLGDGAYAAEFKLVSENELPLKVALQGYFLDEAGQVLDSLFAQEQLVIDGAAADEDGVSTETAVQTTFIGFPEGRFSRIKPTSRIIIVASFTTTGDGAQQVKLLADQGVDIKLGAILSRRNP</sequence>
<protein>
    <recommendedName>
        <fullName evidence="4">DUF4270 domain-containing protein</fullName>
    </recommendedName>
</protein>
<evidence type="ECO:0000313" key="2">
    <source>
        <dbReference type="EMBL" id="TXB61628.1"/>
    </source>
</evidence>
<dbReference type="Proteomes" id="UP000321580">
    <property type="component" value="Unassembled WGS sequence"/>
</dbReference>
<dbReference type="OrthoDB" id="1491714at2"/>
<name>A0A5C6RGQ7_9BACT</name>
<keyword evidence="3" id="KW-1185">Reference proteome</keyword>
<organism evidence="2 3">
    <name type="scientific">Phaeodactylibacter luteus</name>
    <dbReference type="NCBI Taxonomy" id="1564516"/>
    <lineage>
        <taxon>Bacteria</taxon>
        <taxon>Pseudomonadati</taxon>
        <taxon>Bacteroidota</taxon>
        <taxon>Saprospiria</taxon>
        <taxon>Saprospirales</taxon>
        <taxon>Haliscomenobacteraceae</taxon>
        <taxon>Phaeodactylibacter</taxon>
    </lineage>
</organism>
<comment type="caution">
    <text evidence="2">The sequence shown here is derived from an EMBL/GenBank/DDBJ whole genome shotgun (WGS) entry which is preliminary data.</text>
</comment>
<dbReference type="RefSeq" id="WP_147168974.1">
    <property type="nucleotide sequence ID" value="NZ_VOOR01000050.1"/>
</dbReference>
<accession>A0A5C6RGQ7</accession>
<dbReference type="EMBL" id="VOOR01000050">
    <property type="protein sequence ID" value="TXB61628.1"/>
    <property type="molecule type" value="Genomic_DNA"/>
</dbReference>